<dbReference type="AlphaFoldDB" id="A0A0B2A5U7"/>
<evidence type="ECO:0000256" key="2">
    <source>
        <dbReference type="SAM" id="SignalP"/>
    </source>
</evidence>
<dbReference type="InterPro" id="IPR039424">
    <property type="entry name" value="SBP_5"/>
</dbReference>
<name>A0A0B2A5U7_9MICO</name>
<dbReference type="GO" id="GO:1904680">
    <property type="term" value="F:peptide transmembrane transporter activity"/>
    <property type="evidence" value="ECO:0007669"/>
    <property type="project" value="TreeGrafter"/>
</dbReference>
<dbReference type="SUPFAM" id="SSF53850">
    <property type="entry name" value="Periplasmic binding protein-like II"/>
    <property type="match status" value="1"/>
</dbReference>
<dbReference type="PANTHER" id="PTHR30290:SF38">
    <property type="entry name" value="D,D-DIPEPTIDE-BINDING PERIPLASMIC PROTEIN DDPA-RELATED"/>
    <property type="match status" value="1"/>
</dbReference>
<evidence type="ECO:0000313" key="5">
    <source>
        <dbReference type="Proteomes" id="UP000031030"/>
    </source>
</evidence>
<gene>
    <name evidence="4" type="ORF">LK09_08325</name>
</gene>
<sequence length="503" mass="54056">MSRRPRRLVVTAAALVAASALALTACTGSGGASSTGRPDPNASVAIRLALGPSNLDIRETAGAPLDQVLLDNVYQGLVSLTTDQKIVPALAKSWTVSPDGLTYTFDLRTGVTFHDGQALTPQDVVWSLQQHQKNQTWANATDLAAVKSVSASGQTITVVLSSPDANLLFGLTGRAGTILKKDDTVDYKTKENGTGPFTLGSWNQGASITLDRYAKYWGDKAKVKDVTFDIIAENQAAISAAQSGELDVVTGFDATLNDQLKKSGFAVTNGKATDKYVLAMNSHNKYLSDKRVREALRLAINHDAIVKAVGGAGKTLYGPIPELDPGYEDLSSVAPYNPSKAKELLKAAGAKDMTLTLTIPSVYGTTLPQILVSDFNAVGVTLKVNQVDFPTWLTQVYTNKDYDLSIVDHVEARDFDTWANPDYYYTYDNPEVQRLYTQAIRSTSESASNDLLKQAARIVSEDMAADWLYNWTPPVAVAPGVTGMPIDNVNSRINLAQIAKSKG</sequence>
<dbReference type="PIRSF" id="PIRSF002741">
    <property type="entry name" value="MppA"/>
    <property type="match status" value="1"/>
</dbReference>
<dbReference type="RefSeq" id="WP_039397788.1">
    <property type="nucleotide sequence ID" value="NZ_JTDK01000006.1"/>
</dbReference>
<keyword evidence="1 2" id="KW-0732">Signal</keyword>
<dbReference type="EMBL" id="JTDK01000006">
    <property type="protein sequence ID" value="KHK98859.1"/>
    <property type="molecule type" value="Genomic_DNA"/>
</dbReference>
<dbReference type="Pfam" id="PF00496">
    <property type="entry name" value="SBP_bac_5"/>
    <property type="match status" value="1"/>
</dbReference>
<dbReference type="Gene3D" id="3.10.105.10">
    <property type="entry name" value="Dipeptide-binding Protein, Domain 3"/>
    <property type="match status" value="1"/>
</dbReference>
<feature type="chain" id="PRO_5039616438" evidence="2">
    <location>
        <begin position="23"/>
        <end position="503"/>
    </location>
</feature>
<dbReference type="PANTHER" id="PTHR30290">
    <property type="entry name" value="PERIPLASMIC BINDING COMPONENT OF ABC TRANSPORTER"/>
    <property type="match status" value="1"/>
</dbReference>
<evidence type="ECO:0000259" key="3">
    <source>
        <dbReference type="Pfam" id="PF00496"/>
    </source>
</evidence>
<comment type="caution">
    <text evidence="4">The sequence shown here is derived from an EMBL/GenBank/DDBJ whole genome shotgun (WGS) entry which is preliminary data.</text>
</comment>
<dbReference type="GO" id="GO:0015833">
    <property type="term" value="P:peptide transport"/>
    <property type="evidence" value="ECO:0007669"/>
    <property type="project" value="TreeGrafter"/>
</dbReference>
<organism evidence="4 5">
    <name type="scientific">Microbacterium mangrovi</name>
    <dbReference type="NCBI Taxonomy" id="1348253"/>
    <lineage>
        <taxon>Bacteria</taxon>
        <taxon>Bacillati</taxon>
        <taxon>Actinomycetota</taxon>
        <taxon>Actinomycetes</taxon>
        <taxon>Micrococcales</taxon>
        <taxon>Microbacteriaceae</taxon>
        <taxon>Microbacterium</taxon>
    </lineage>
</organism>
<dbReference type="STRING" id="1348253.LK09_08325"/>
<keyword evidence="5" id="KW-1185">Reference proteome</keyword>
<feature type="signal peptide" evidence="2">
    <location>
        <begin position="1"/>
        <end position="22"/>
    </location>
</feature>
<proteinExistence type="predicted"/>
<accession>A0A0B2A5U7</accession>
<dbReference type="InterPro" id="IPR030678">
    <property type="entry name" value="Peptide/Ni-bd"/>
</dbReference>
<dbReference type="GO" id="GO:0043190">
    <property type="term" value="C:ATP-binding cassette (ABC) transporter complex"/>
    <property type="evidence" value="ECO:0007669"/>
    <property type="project" value="InterPro"/>
</dbReference>
<evidence type="ECO:0000256" key="1">
    <source>
        <dbReference type="ARBA" id="ARBA00022729"/>
    </source>
</evidence>
<evidence type="ECO:0000313" key="4">
    <source>
        <dbReference type="EMBL" id="KHK98859.1"/>
    </source>
</evidence>
<protein>
    <submittedName>
        <fullName evidence="4">Peptide ABC transporter substrate-binding protein</fullName>
    </submittedName>
</protein>
<dbReference type="Gene3D" id="3.40.190.10">
    <property type="entry name" value="Periplasmic binding protein-like II"/>
    <property type="match status" value="1"/>
</dbReference>
<feature type="domain" description="Solute-binding protein family 5" evidence="3">
    <location>
        <begin position="85"/>
        <end position="426"/>
    </location>
</feature>
<dbReference type="InterPro" id="IPR000914">
    <property type="entry name" value="SBP_5_dom"/>
</dbReference>
<dbReference type="PROSITE" id="PS51257">
    <property type="entry name" value="PROKAR_LIPOPROTEIN"/>
    <property type="match status" value="1"/>
</dbReference>
<dbReference type="Proteomes" id="UP000031030">
    <property type="component" value="Unassembled WGS sequence"/>
</dbReference>
<dbReference type="Gene3D" id="3.90.76.10">
    <property type="entry name" value="Dipeptide-binding Protein, Domain 1"/>
    <property type="match status" value="1"/>
</dbReference>
<dbReference type="GO" id="GO:0042597">
    <property type="term" value="C:periplasmic space"/>
    <property type="evidence" value="ECO:0007669"/>
    <property type="project" value="UniProtKB-ARBA"/>
</dbReference>
<reference evidence="4 5" key="1">
    <citation type="submission" date="2014-11" db="EMBL/GenBank/DDBJ databases">
        <title>Genome sequence of Microbacterium mangrovi MUSC 115(T).</title>
        <authorList>
            <person name="Lee L.-H."/>
        </authorList>
    </citation>
    <scope>NUCLEOTIDE SEQUENCE [LARGE SCALE GENOMIC DNA]</scope>
    <source>
        <strain evidence="4 5">MUSC 115</strain>
    </source>
</reference>
<dbReference type="OrthoDB" id="9796817at2"/>